<dbReference type="Pfam" id="PF24871">
    <property type="entry name" value="Piezo_TM1-24"/>
    <property type="match status" value="1"/>
</dbReference>
<organism evidence="4 5">
    <name type="scientific">Plectus sambesii</name>
    <dbReference type="NCBI Taxonomy" id="2011161"/>
    <lineage>
        <taxon>Eukaryota</taxon>
        <taxon>Metazoa</taxon>
        <taxon>Ecdysozoa</taxon>
        <taxon>Nematoda</taxon>
        <taxon>Chromadorea</taxon>
        <taxon>Plectida</taxon>
        <taxon>Plectina</taxon>
        <taxon>Plectoidea</taxon>
        <taxon>Plectidae</taxon>
        <taxon>Plectus</taxon>
    </lineage>
</organism>
<dbReference type="Proteomes" id="UP000887566">
    <property type="component" value="Unplaced"/>
</dbReference>
<evidence type="ECO:0000313" key="4">
    <source>
        <dbReference type="Proteomes" id="UP000887566"/>
    </source>
</evidence>
<proteinExistence type="predicted"/>
<protein>
    <recommendedName>
        <fullName evidence="3">Piezo TM1-24 domain-containing protein</fullName>
    </recommendedName>
</protein>
<keyword evidence="2" id="KW-1133">Transmembrane helix</keyword>
<dbReference type="WBParaSite" id="PSAMB.scaffold10797size3828.g33607.t1">
    <property type="protein sequence ID" value="PSAMB.scaffold10797size3828.g33607.t1"/>
    <property type="gene ID" value="PSAMB.scaffold10797size3828.g33607"/>
</dbReference>
<sequence length="142" mass="15676">ILLLIQYVYSLELTERELPSYKTLKIIGFLVAETRSKAVATILIKTLLSLPLFVVLRLHLRERFYSSLSAAERVNRASYGTFPTGSGRSPRTAALSASPATAPPPSAPPGSWVGHYLGKYWIFLVSLVLLLISISSPPHFYT</sequence>
<dbReference type="InterPro" id="IPR056769">
    <property type="entry name" value="Piezo_TM1-24"/>
</dbReference>
<accession>A0A914UL15</accession>
<dbReference type="AlphaFoldDB" id="A0A914UL15"/>
<evidence type="ECO:0000256" key="2">
    <source>
        <dbReference type="SAM" id="Phobius"/>
    </source>
</evidence>
<evidence type="ECO:0000313" key="5">
    <source>
        <dbReference type="WBParaSite" id="PSAMB.scaffold10797size3828.g33607.t1"/>
    </source>
</evidence>
<evidence type="ECO:0000259" key="3">
    <source>
        <dbReference type="Pfam" id="PF24871"/>
    </source>
</evidence>
<evidence type="ECO:0000256" key="1">
    <source>
        <dbReference type="SAM" id="MobiDB-lite"/>
    </source>
</evidence>
<keyword evidence="2" id="KW-0472">Membrane</keyword>
<feature type="transmembrane region" description="Helical" evidence="2">
    <location>
        <begin position="38"/>
        <end position="58"/>
    </location>
</feature>
<name>A0A914UL15_9BILA</name>
<feature type="transmembrane region" description="Helical" evidence="2">
    <location>
        <begin position="120"/>
        <end position="141"/>
    </location>
</feature>
<feature type="compositionally biased region" description="Low complexity" evidence="1">
    <location>
        <begin position="88"/>
        <end position="100"/>
    </location>
</feature>
<keyword evidence="4" id="KW-1185">Reference proteome</keyword>
<feature type="region of interest" description="Disordered" evidence="1">
    <location>
        <begin position="82"/>
        <end position="108"/>
    </location>
</feature>
<keyword evidence="2" id="KW-0812">Transmembrane</keyword>
<reference evidence="5" key="1">
    <citation type="submission" date="2022-11" db="UniProtKB">
        <authorList>
            <consortium name="WormBaseParasite"/>
        </authorList>
    </citation>
    <scope>IDENTIFICATION</scope>
</reference>
<feature type="domain" description="Piezo TM1-24" evidence="3">
    <location>
        <begin position="1"/>
        <end position="141"/>
    </location>
</feature>